<comment type="caution">
    <text evidence="2">The sequence shown here is derived from an EMBL/GenBank/DDBJ whole genome shotgun (WGS) entry which is preliminary data.</text>
</comment>
<dbReference type="Gene3D" id="3.40.50.1820">
    <property type="entry name" value="alpha/beta hydrolase"/>
    <property type="match status" value="1"/>
</dbReference>
<dbReference type="GO" id="GO:0016787">
    <property type="term" value="F:hydrolase activity"/>
    <property type="evidence" value="ECO:0007669"/>
    <property type="project" value="UniProtKB-KW"/>
</dbReference>
<dbReference type="PANTHER" id="PTHR43194">
    <property type="entry name" value="HYDROLASE ALPHA/BETA FOLD FAMILY"/>
    <property type="match status" value="1"/>
</dbReference>
<evidence type="ECO:0000313" key="2">
    <source>
        <dbReference type="EMBL" id="KRL67672.1"/>
    </source>
</evidence>
<dbReference type="InterPro" id="IPR000073">
    <property type="entry name" value="AB_hydrolase_1"/>
</dbReference>
<gene>
    <name evidence="2" type="ORF">FC27_GL001697</name>
</gene>
<dbReference type="RefSeq" id="WP_010624223.1">
    <property type="nucleotide sequence ID" value="NZ_AZFA01000004.1"/>
</dbReference>
<keyword evidence="2" id="KW-0378">Hydrolase</keyword>
<dbReference type="STRING" id="1423815.FC27_GL001697"/>
<sequence>MDFYTNDSIRLDYQDRGKGQPVVLVEGFGGYQEIWSQQVDYLLDMNCRVITYDHRNHGHSQRTKQGLKIDQLATDLVNLVKYLQLKRPILIGHSMGASVCYAYLEKSHNIKAMMSIDQSPKMLNDSIWPYGFKDYTLGNYQTKASKTNTGHETLHGLDRRVISQLDLAKRQTPFDRVSSLPLLFDHFQQDWIKTLVTTQIPISLVVAEQSPYFDPQFAKVLADKSSLIKQIELSNCGHDIMAEIPDEFNQSLRHFIFSNLRN</sequence>
<dbReference type="Pfam" id="PF00561">
    <property type="entry name" value="Abhydrolase_1"/>
    <property type="match status" value="1"/>
</dbReference>
<evidence type="ECO:0000259" key="1">
    <source>
        <dbReference type="Pfam" id="PF00561"/>
    </source>
</evidence>
<dbReference type="eggNOG" id="COG2267">
    <property type="taxonomic scope" value="Bacteria"/>
</dbReference>
<dbReference type="EMBL" id="AZFA01000004">
    <property type="protein sequence ID" value="KRL67672.1"/>
    <property type="molecule type" value="Genomic_DNA"/>
</dbReference>
<dbReference type="OrthoDB" id="9805423at2"/>
<organism evidence="2 3">
    <name type="scientific">Companilactobacillus versmoldensis DSM 14857 = KCTC 3814</name>
    <dbReference type="NCBI Taxonomy" id="1423815"/>
    <lineage>
        <taxon>Bacteria</taxon>
        <taxon>Bacillati</taxon>
        <taxon>Bacillota</taxon>
        <taxon>Bacilli</taxon>
        <taxon>Lactobacillales</taxon>
        <taxon>Lactobacillaceae</taxon>
        <taxon>Companilactobacillus</taxon>
    </lineage>
</organism>
<dbReference type="SUPFAM" id="SSF53474">
    <property type="entry name" value="alpha/beta-Hydrolases"/>
    <property type="match status" value="1"/>
</dbReference>
<reference evidence="2 3" key="1">
    <citation type="journal article" date="2015" name="Genome Announc.">
        <title>Expanding the biotechnology potential of lactobacilli through comparative genomics of 213 strains and associated genera.</title>
        <authorList>
            <person name="Sun Z."/>
            <person name="Harris H.M."/>
            <person name="McCann A."/>
            <person name="Guo C."/>
            <person name="Argimon S."/>
            <person name="Zhang W."/>
            <person name="Yang X."/>
            <person name="Jeffery I.B."/>
            <person name="Cooney J.C."/>
            <person name="Kagawa T.F."/>
            <person name="Liu W."/>
            <person name="Song Y."/>
            <person name="Salvetti E."/>
            <person name="Wrobel A."/>
            <person name="Rasinkangas P."/>
            <person name="Parkhill J."/>
            <person name="Rea M.C."/>
            <person name="O'Sullivan O."/>
            <person name="Ritari J."/>
            <person name="Douillard F.P."/>
            <person name="Paul Ross R."/>
            <person name="Yang R."/>
            <person name="Briner A.E."/>
            <person name="Felis G.E."/>
            <person name="de Vos W.M."/>
            <person name="Barrangou R."/>
            <person name="Klaenhammer T.R."/>
            <person name="Caufield P.W."/>
            <person name="Cui Y."/>
            <person name="Zhang H."/>
            <person name="O'Toole P.W."/>
        </authorList>
    </citation>
    <scope>NUCLEOTIDE SEQUENCE [LARGE SCALE GENOMIC DNA]</scope>
    <source>
        <strain evidence="2 3">DSM 14857</strain>
    </source>
</reference>
<dbReference type="Proteomes" id="UP000051647">
    <property type="component" value="Unassembled WGS sequence"/>
</dbReference>
<dbReference type="InterPro" id="IPR050228">
    <property type="entry name" value="Carboxylesterase_BioH"/>
</dbReference>
<dbReference type="PATRIC" id="fig|1423815.3.peg.1735"/>
<feature type="domain" description="AB hydrolase-1" evidence="1">
    <location>
        <begin position="21"/>
        <end position="241"/>
    </location>
</feature>
<protein>
    <submittedName>
        <fullName evidence="2">Alpha beta superfamily hydrolase</fullName>
    </submittedName>
</protein>
<accession>A0A0R1SNK6</accession>
<name>A0A0R1SNK6_9LACO</name>
<proteinExistence type="predicted"/>
<dbReference type="AlphaFoldDB" id="A0A0R1SNK6"/>
<keyword evidence="3" id="KW-1185">Reference proteome</keyword>
<dbReference type="InterPro" id="IPR029058">
    <property type="entry name" value="AB_hydrolase_fold"/>
</dbReference>
<evidence type="ECO:0000313" key="3">
    <source>
        <dbReference type="Proteomes" id="UP000051647"/>
    </source>
</evidence>
<dbReference type="PANTHER" id="PTHR43194:SF2">
    <property type="entry name" value="PEROXISOMAL MEMBRANE PROTEIN LPX1"/>
    <property type="match status" value="1"/>
</dbReference>